<evidence type="ECO:0000256" key="1">
    <source>
        <dbReference type="SAM" id="MobiDB-lite"/>
    </source>
</evidence>
<feature type="compositionally biased region" description="Polar residues" evidence="1">
    <location>
        <begin position="429"/>
        <end position="456"/>
    </location>
</feature>
<feature type="compositionally biased region" description="Basic and acidic residues" evidence="1">
    <location>
        <begin position="407"/>
        <end position="423"/>
    </location>
</feature>
<proteinExistence type="predicted"/>
<protein>
    <submittedName>
        <fullName evidence="3">Uncharacterized protein</fullName>
    </submittedName>
</protein>
<feature type="compositionally biased region" description="Polar residues" evidence="1">
    <location>
        <begin position="541"/>
        <end position="552"/>
    </location>
</feature>
<evidence type="ECO:0000313" key="4">
    <source>
        <dbReference type="Proteomes" id="UP000283509"/>
    </source>
</evidence>
<feature type="region of interest" description="Disordered" evidence="1">
    <location>
        <begin position="351"/>
        <end position="472"/>
    </location>
</feature>
<comment type="caution">
    <text evidence="3">The sequence shown here is derived from an EMBL/GenBank/DDBJ whole genome shotgun (WGS) entry which is preliminary data.</text>
</comment>
<keyword evidence="4" id="KW-1185">Reference proteome</keyword>
<feature type="compositionally biased region" description="Low complexity" evidence="1">
    <location>
        <begin position="223"/>
        <end position="235"/>
    </location>
</feature>
<dbReference type="AlphaFoldDB" id="A0A423TQ63"/>
<feature type="signal peptide" evidence="2">
    <location>
        <begin position="1"/>
        <end position="22"/>
    </location>
</feature>
<sequence>MAPRGSMVTGFLMLTMVCCCLGTDSPKPVGERGVSGAILGSANSTQERLSIADTRDDTDDWHERVLGDGSTKKFDVDDKRLEKGPEELPTPESLAWVDPATLANQGYSVENVPSLANLMGLRVVKYRNHQPIPSRLGTSPSAYTPVRYRPRPSVQYSKFNRPVGSDLGYKRTDSKSLTYDNNLFGDSFHNSFHSYYKEENDTLPYSNSHGPPQGINSWRRSHPSSSESRYPSSSPTNGRPSQPPFPSGGAGGGLLDMLDPLNLFKGSQGPVPPRHSNPVPPPGYDPRRPRPQPRPPPSNSRSETGSSPGVKYEVVVDKDQGNRGYQFREDSPLRDDLYIGMDGNIYIKDNSVNDADGSYGDDPFEENSRPRHTSGHQRPYRPRSRPDRVRPKFPRKQIEDEDTFDENEYRELLKNHNLDDYSSREPPASIQNFLPENNPNYKSNSQQNPRGQQTGRYPNYDRRPSRQNRYPDTRYFDWFTPVRGRINYPSFFTDPRQVRLPGFRYPPRHRRLPVPPRAGTPVIPPNVRHSRPTQRPDLTQRRPSSNPAQSRPNFPFDRPQSDPASNHNTRLRGSTLSGDSRGKPGGTKGFYPGNGFFDADFPTLFHMVPSNRHRVYEPLPRPLALNTTTIEEE</sequence>
<feature type="compositionally biased region" description="Polar residues" evidence="1">
    <location>
        <begin position="562"/>
        <end position="578"/>
    </location>
</feature>
<feature type="compositionally biased region" description="Polar residues" evidence="1">
    <location>
        <begin position="203"/>
        <end position="216"/>
    </location>
</feature>
<name>A0A423TQ63_PENVA</name>
<dbReference type="Proteomes" id="UP000283509">
    <property type="component" value="Unassembled WGS sequence"/>
</dbReference>
<feature type="region of interest" description="Disordered" evidence="1">
    <location>
        <begin position="156"/>
        <end position="176"/>
    </location>
</feature>
<feature type="compositionally biased region" description="Basic and acidic residues" evidence="1">
    <location>
        <begin position="459"/>
        <end position="472"/>
    </location>
</feature>
<dbReference type="OrthoDB" id="6369353at2759"/>
<reference evidence="3 4" key="1">
    <citation type="submission" date="2018-04" db="EMBL/GenBank/DDBJ databases">
        <authorList>
            <person name="Zhang X."/>
            <person name="Yuan J."/>
            <person name="Li F."/>
            <person name="Xiang J."/>
        </authorList>
    </citation>
    <scope>NUCLEOTIDE SEQUENCE [LARGE SCALE GENOMIC DNA]</scope>
    <source>
        <tissue evidence="3">Muscle</tissue>
    </source>
</reference>
<reference evidence="3 4" key="2">
    <citation type="submission" date="2019-01" db="EMBL/GenBank/DDBJ databases">
        <title>The decoding of complex shrimp genome reveals the adaptation for benthos swimmer, frequently molting mechanism and breeding impact on genome.</title>
        <authorList>
            <person name="Sun Y."/>
            <person name="Gao Y."/>
            <person name="Yu Y."/>
        </authorList>
    </citation>
    <scope>NUCLEOTIDE SEQUENCE [LARGE SCALE GENOMIC DNA]</scope>
    <source>
        <tissue evidence="3">Muscle</tissue>
    </source>
</reference>
<feature type="compositionally biased region" description="Basic residues" evidence="1">
    <location>
        <begin position="370"/>
        <end position="383"/>
    </location>
</feature>
<feature type="compositionally biased region" description="Pro residues" evidence="1">
    <location>
        <begin position="270"/>
        <end position="284"/>
    </location>
</feature>
<keyword evidence="2" id="KW-0732">Signal</keyword>
<feature type="chain" id="PRO_5019090097" evidence="2">
    <location>
        <begin position="23"/>
        <end position="633"/>
    </location>
</feature>
<organism evidence="3 4">
    <name type="scientific">Penaeus vannamei</name>
    <name type="common">Whiteleg shrimp</name>
    <name type="synonym">Litopenaeus vannamei</name>
    <dbReference type="NCBI Taxonomy" id="6689"/>
    <lineage>
        <taxon>Eukaryota</taxon>
        <taxon>Metazoa</taxon>
        <taxon>Ecdysozoa</taxon>
        <taxon>Arthropoda</taxon>
        <taxon>Crustacea</taxon>
        <taxon>Multicrustacea</taxon>
        <taxon>Malacostraca</taxon>
        <taxon>Eumalacostraca</taxon>
        <taxon>Eucarida</taxon>
        <taxon>Decapoda</taxon>
        <taxon>Dendrobranchiata</taxon>
        <taxon>Penaeoidea</taxon>
        <taxon>Penaeidae</taxon>
        <taxon>Penaeus</taxon>
    </lineage>
</organism>
<feature type="compositionally biased region" description="Pro residues" evidence="1">
    <location>
        <begin position="513"/>
        <end position="524"/>
    </location>
</feature>
<feature type="compositionally biased region" description="Basic and acidic residues" evidence="1">
    <location>
        <begin position="314"/>
        <end position="329"/>
    </location>
</feature>
<gene>
    <name evidence="3" type="ORF">C7M84_002719</name>
</gene>
<evidence type="ECO:0000313" key="3">
    <source>
        <dbReference type="EMBL" id="ROT78563.1"/>
    </source>
</evidence>
<evidence type="ECO:0000256" key="2">
    <source>
        <dbReference type="SAM" id="SignalP"/>
    </source>
</evidence>
<dbReference type="EMBL" id="QCYY01001363">
    <property type="protein sequence ID" value="ROT78563.1"/>
    <property type="molecule type" value="Genomic_DNA"/>
</dbReference>
<feature type="region of interest" description="Disordered" evidence="1">
    <location>
        <begin position="203"/>
        <end position="329"/>
    </location>
</feature>
<accession>A0A423TQ63</accession>
<feature type="region of interest" description="Disordered" evidence="1">
    <location>
        <begin position="489"/>
        <end position="591"/>
    </location>
</feature>